<name>A0AA40E3D4_9PEZI</name>
<evidence type="ECO:0000256" key="1">
    <source>
        <dbReference type="SAM" id="MobiDB-lite"/>
    </source>
</evidence>
<sequence>MEDHAMNNRTVELCKGHRWEGSTDIFAGIGQRSQLSTSRPSFATTPRTGSTLASPPGTPSWPRVLEAFRKTRNAFVDNAALLVSGYAKDMPPPCGYRGWPWLQPVRQYWWIVVASLSFVGMWAYLKDLEWSFIQVLALATWFPIMVDFVYILVFSPQEGLEGHISKRYSVARNATWESGLHGRRDGGVEVDDGGVDGNTKSQRSDTKLPLMSVDPPGNLFSP</sequence>
<evidence type="ECO:0000313" key="3">
    <source>
        <dbReference type="EMBL" id="KAK0721098.1"/>
    </source>
</evidence>
<feature type="compositionally biased region" description="Polar residues" evidence="1">
    <location>
        <begin position="31"/>
        <end position="53"/>
    </location>
</feature>
<feature type="transmembrane region" description="Helical" evidence="2">
    <location>
        <begin position="107"/>
        <end position="125"/>
    </location>
</feature>
<dbReference type="AlphaFoldDB" id="A0AA40E3D4"/>
<accession>A0AA40E3D4</accession>
<organism evidence="3 4">
    <name type="scientific">Lasiosphaeris hirsuta</name>
    <dbReference type="NCBI Taxonomy" id="260670"/>
    <lineage>
        <taxon>Eukaryota</taxon>
        <taxon>Fungi</taxon>
        <taxon>Dikarya</taxon>
        <taxon>Ascomycota</taxon>
        <taxon>Pezizomycotina</taxon>
        <taxon>Sordariomycetes</taxon>
        <taxon>Sordariomycetidae</taxon>
        <taxon>Sordariales</taxon>
        <taxon>Lasiosphaeriaceae</taxon>
        <taxon>Lasiosphaeris</taxon>
    </lineage>
</organism>
<gene>
    <name evidence="3" type="ORF">B0H67DRAFT_644261</name>
</gene>
<reference evidence="3" key="1">
    <citation type="submission" date="2023-06" db="EMBL/GenBank/DDBJ databases">
        <title>Genome-scale phylogeny and comparative genomics of the fungal order Sordariales.</title>
        <authorList>
            <consortium name="Lawrence Berkeley National Laboratory"/>
            <person name="Hensen N."/>
            <person name="Bonometti L."/>
            <person name="Westerberg I."/>
            <person name="Brannstrom I.O."/>
            <person name="Guillou S."/>
            <person name="Cros-Aarteil S."/>
            <person name="Calhoun S."/>
            <person name="Haridas S."/>
            <person name="Kuo A."/>
            <person name="Mondo S."/>
            <person name="Pangilinan J."/>
            <person name="Riley R."/>
            <person name="Labutti K."/>
            <person name="Andreopoulos B."/>
            <person name="Lipzen A."/>
            <person name="Chen C."/>
            <person name="Yanf M."/>
            <person name="Daum C."/>
            <person name="Ng V."/>
            <person name="Clum A."/>
            <person name="Steindorff A."/>
            <person name="Ohm R."/>
            <person name="Martin F."/>
            <person name="Silar P."/>
            <person name="Natvig D."/>
            <person name="Lalanne C."/>
            <person name="Gautier V."/>
            <person name="Ament-Velasquez S.L."/>
            <person name="Kruys A."/>
            <person name="Hutchinson M.I."/>
            <person name="Powell A.J."/>
            <person name="Barry K."/>
            <person name="Miller A.N."/>
            <person name="Grigoriev I.V."/>
            <person name="Debuchy R."/>
            <person name="Gladieux P."/>
            <person name="Thoren M.H."/>
            <person name="Johannesson H."/>
        </authorList>
    </citation>
    <scope>NUCLEOTIDE SEQUENCE</scope>
    <source>
        <strain evidence="3">SMH4607-1</strain>
    </source>
</reference>
<feature type="region of interest" description="Disordered" evidence="1">
    <location>
        <begin position="182"/>
        <end position="222"/>
    </location>
</feature>
<feature type="transmembrane region" description="Helical" evidence="2">
    <location>
        <begin position="131"/>
        <end position="153"/>
    </location>
</feature>
<keyword evidence="2" id="KW-1133">Transmembrane helix</keyword>
<protein>
    <submittedName>
        <fullName evidence="3">Uncharacterized protein</fullName>
    </submittedName>
</protein>
<dbReference type="EMBL" id="JAUKUA010000003">
    <property type="protein sequence ID" value="KAK0721098.1"/>
    <property type="molecule type" value="Genomic_DNA"/>
</dbReference>
<evidence type="ECO:0000256" key="2">
    <source>
        <dbReference type="SAM" id="Phobius"/>
    </source>
</evidence>
<keyword evidence="2" id="KW-0472">Membrane</keyword>
<feature type="region of interest" description="Disordered" evidence="1">
    <location>
        <begin position="31"/>
        <end position="57"/>
    </location>
</feature>
<keyword evidence="4" id="KW-1185">Reference proteome</keyword>
<evidence type="ECO:0000313" key="4">
    <source>
        <dbReference type="Proteomes" id="UP001172102"/>
    </source>
</evidence>
<comment type="caution">
    <text evidence="3">The sequence shown here is derived from an EMBL/GenBank/DDBJ whole genome shotgun (WGS) entry which is preliminary data.</text>
</comment>
<proteinExistence type="predicted"/>
<keyword evidence="2" id="KW-0812">Transmembrane</keyword>
<dbReference type="Proteomes" id="UP001172102">
    <property type="component" value="Unassembled WGS sequence"/>
</dbReference>